<dbReference type="InterPro" id="IPR005534">
    <property type="entry name" value="Curli_assmbl/transp-comp_CsgG"/>
</dbReference>
<sequence>MELGEKELGFYGGFMNRLTISLALMLCILCLGCKTISTSVIDVALDISSRDIKTVAVMRFDDKIIQDKAVNGFFIKTMSNPDAGEILADLMVSELSGWDKFEILPRSEVKGKIRSGGDVESELVRQRDYKALGKILKVDAVVIGKIHAFDLSSMPVYERGVVSFTAECIDTQNGKVLWSLEANETAPYKDEIEVASKVIREVVERLKKETE</sequence>
<dbReference type="EMBL" id="BAFN01000001">
    <property type="protein sequence ID" value="GAN35169.1"/>
    <property type="molecule type" value="Genomic_DNA"/>
</dbReference>
<keyword evidence="1" id="KW-0472">Membrane</keyword>
<dbReference type="Gene3D" id="3.40.50.10610">
    <property type="entry name" value="ABC-type transport auxiliary lipoprotein component"/>
    <property type="match status" value="1"/>
</dbReference>
<dbReference type="Proteomes" id="UP000032309">
    <property type="component" value="Unassembled WGS sequence"/>
</dbReference>
<evidence type="ECO:0008006" key="4">
    <source>
        <dbReference type="Google" id="ProtNLM"/>
    </source>
</evidence>
<proteinExistence type="predicted"/>
<accession>A0ABQ0K286</accession>
<gene>
    <name evidence="2" type="ORF">BROSI_A3717</name>
</gene>
<keyword evidence="1" id="KW-0812">Transmembrane</keyword>
<evidence type="ECO:0000313" key="2">
    <source>
        <dbReference type="EMBL" id="GAN35169.1"/>
    </source>
</evidence>
<dbReference type="Pfam" id="PF03783">
    <property type="entry name" value="CsgG"/>
    <property type="match status" value="1"/>
</dbReference>
<reference evidence="3" key="1">
    <citation type="journal article" date="2015" name="Genome Announc.">
        <title>Draft Genome Sequence of an Anaerobic Ammonium-Oxidizing Bacterium, "Candidatus Brocadia sinica".</title>
        <authorList>
            <person name="Oshiki M."/>
            <person name="Shinyako-Hata K."/>
            <person name="Satoh H."/>
            <person name="Okabe S."/>
        </authorList>
    </citation>
    <scope>NUCLEOTIDE SEQUENCE [LARGE SCALE GENOMIC DNA]</scope>
    <source>
        <strain evidence="3">JPN1</strain>
    </source>
</reference>
<organism evidence="2 3">
    <name type="scientific">Candidatus Brocadia sinica JPN1</name>
    <dbReference type="NCBI Taxonomy" id="1197129"/>
    <lineage>
        <taxon>Bacteria</taxon>
        <taxon>Pseudomonadati</taxon>
        <taxon>Planctomycetota</taxon>
        <taxon>Candidatus Brocadiia</taxon>
        <taxon>Candidatus Brocadiales</taxon>
        <taxon>Candidatus Brocadiaceae</taxon>
        <taxon>Candidatus Brocadia</taxon>
    </lineage>
</organism>
<comment type="caution">
    <text evidence="2">The sequence shown here is derived from an EMBL/GenBank/DDBJ whole genome shotgun (WGS) entry which is preliminary data.</text>
</comment>
<evidence type="ECO:0000256" key="1">
    <source>
        <dbReference type="SAM" id="Phobius"/>
    </source>
</evidence>
<keyword evidence="3" id="KW-1185">Reference proteome</keyword>
<evidence type="ECO:0000313" key="3">
    <source>
        <dbReference type="Proteomes" id="UP000032309"/>
    </source>
</evidence>
<name>A0ABQ0K286_9BACT</name>
<feature type="transmembrane region" description="Helical" evidence="1">
    <location>
        <begin position="20"/>
        <end position="45"/>
    </location>
</feature>
<protein>
    <recommendedName>
        <fullName evidence="4">Lipoprotein</fullName>
    </recommendedName>
</protein>
<keyword evidence="1" id="KW-1133">Transmembrane helix</keyword>